<dbReference type="InterPro" id="IPR044053">
    <property type="entry name" value="AsaB-like"/>
</dbReference>
<dbReference type="PANTHER" id="PTHR34598:SF3">
    <property type="entry name" value="OXIDOREDUCTASE AN1597"/>
    <property type="match status" value="1"/>
</dbReference>
<dbReference type="Proteomes" id="UP000013776">
    <property type="component" value="Unassembled WGS sequence"/>
</dbReference>
<organism evidence="2 3">
    <name type="scientific">Taphrina deformans (strain PYCC 5710 / ATCC 11124 / CBS 356.35 / IMI 108563 / JCM 9778 / NBRC 8474)</name>
    <name type="common">Peach leaf curl fungus</name>
    <name type="synonym">Lalaria deformans</name>
    <dbReference type="NCBI Taxonomy" id="1097556"/>
    <lineage>
        <taxon>Eukaryota</taxon>
        <taxon>Fungi</taxon>
        <taxon>Dikarya</taxon>
        <taxon>Ascomycota</taxon>
        <taxon>Taphrinomycotina</taxon>
        <taxon>Taphrinomycetes</taxon>
        <taxon>Taphrinales</taxon>
        <taxon>Taphrinaceae</taxon>
        <taxon>Taphrina</taxon>
    </lineage>
</organism>
<sequence length="268" mass="30281">MVAESSIRANLVYATRTTDDGKKHWVEGGATNARSNFQSEDHISTINDLSARDNGFVPNLDDNGFEVQSLTSKETAFTDDVAITSHYYKEIEDYLLEHCGAARVFIFDHTVRRPGTNRGPVPRTHVDQTTRASIARVNKHLPGEADALLKRRFQIINVWRPISHPAYTDPLALCDYRSLGEGDMIESDRIDFAKPDAPPGETYAVAYNPNHRWYYHKDLDTSQVILIKCYDSKPDVAKFCPHTAFKDDTSASDKPARQSIELRALVFY</sequence>
<dbReference type="EMBL" id="CAHR02000011">
    <property type="protein sequence ID" value="CCG80752.1"/>
    <property type="molecule type" value="Genomic_DNA"/>
</dbReference>
<dbReference type="AlphaFoldDB" id="R4X994"/>
<gene>
    <name evidence="2" type="ORF">TAPDE_000376</name>
</gene>
<reference evidence="2 3" key="1">
    <citation type="journal article" date="2013" name="MBio">
        <title>Genome sequencing of the plant pathogen Taphrina deformans, the causal agent of peach leaf curl.</title>
        <authorList>
            <person name="Cisse O.H."/>
            <person name="Almeida J.M.G.C.F."/>
            <person name="Fonseca A."/>
            <person name="Kumar A.A."/>
            <person name="Salojaervi J."/>
            <person name="Overmyer K."/>
            <person name="Hauser P.M."/>
            <person name="Pagni M."/>
        </authorList>
    </citation>
    <scope>NUCLEOTIDE SEQUENCE [LARGE SCALE GENOMIC DNA]</scope>
    <source>
        <strain evidence="3">PYCC 5710 / ATCC 11124 / CBS 356.35 / IMI 108563 / JCM 9778 / NBRC 8474</strain>
    </source>
</reference>
<dbReference type="eggNOG" id="ENOG502RZAA">
    <property type="taxonomic scope" value="Eukaryota"/>
</dbReference>
<dbReference type="NCBIfam" id="NF041278">
    <property type="entry name" value="CmcJ_NvfI_EfuI"/>
    <property type="match status" value="1"/>
</dbReference>
<dbReference type="GO" id="GO:0016491">
    <property type="term" value="F:oxidoreductase activity"/>
    <property type="evidence" value="ECO:0007669"/>
    <property type="project" value="InterPro"/>
</dbReference>
<evidence type="ECO:0008006" key="4">
    <source>
        <dbReference type="Google" id="ProtNLM"/>
    </source>
</evidence>
<dbReference type="PANTHER" id="PTHR34598">
    <property type="entry name" value="BLL6449 PROTEIN"/>
    <property type="match status" value="1"/>
</dbReference>
<dbReference type="OrthoDB" id="412788at2759"/>
<evidence type="ECO:0000256" key="1">
    <source>
        <dbReference type="ARBA" id="ARBA00023604"/>
    </source>
</evidence>
<dbReference type="STRING" id="1097556.R4X994"/>
<comment type="caution">
    <text evidence="2">The sequence shown here is derived from an EMBL/GenBank/DDBJ whole genome shotgun (WGS) entry which is preliminary data.</text>
</comment>
<evidence type="ECO:0000313" key="2">
    <source>
        <dbReference type="EMBL" id="CCG80752.1"/>
    </source>
</evidence>
<keyword evidence="3" id="KW-1185">Reference proteome</keyword>
<proteinExistence type="inferred from homology"/>
<comment type="similarity">
    <text evidence="1">Belongs to the asaB hydroxylase/desaturase family.</text>
</comment>
<name>R4X994_TAPDE</name>
<accession>R4X994</accession>
<dbReference type="VEuPathDB" id="FungiDB:TAPDE_000376"/>
<evidence type="ECO:0000313" key="3">
    <source>
        <dbReference type="Proteomes" id="UP000013776"/>
    </source>
</evidence>
<protein>
    <recommendedName>
        <fullName evidence="4">Methyltransferase</fullName>
    </recommendedName>
</protein>